<dbReference type="Proteomes" id="UP000766595">
    <property type="component" value="Unassembled WGS sequence"/>
</dbReference>
<evidence type="ECO:0000313" key="1">
    <source>
        <dbReference type="EMBL" id="MBT9293109.1"/>
    </source>
</evidence>
<sequence length="188" mass="21932">MQKRLSPPSKTDKKKQKSRRLGVFKTLSVEKRLNPQSLRNVIYEIIKSRYDGYLEDASIDIDAARDSTVQKRRKTLINEHVLYRITNDITSIRYAHLEGIALALNVPLSLILLYSRIISNQKNDKNHENKRIINAFKAIINDIDMAINNNGVKTHQFSIQDFNRWVDIFQRENPAQKEEQLSLEIKSK</sequence>
<name>A0A947DA36_9HYPH</name>
<dbReference type="EMBL" id="JAHHZF010000020">
    <property type="protein sequence ID" value="MBT9293109.1"/>
    <property type="molecule type" value="Genomic_DNA"/>
</dbReference>
<protein>
    <submittedName>
        <fullName evidence="1">Uncharacterized protein</fullName>
    </submittedName>
</protein>
<dbReference type="RefSeq" id="WP_261971607.1">
    <property type="nucleotide sequence ID" value="NZ_JAHHZF010000020.1"/>
</dbReference>
<organism evidence="1 2">
    <name type="scientific">Prosthecodimorpha staleyi</name>
    <dbReference type="NCBI Taxonomy" id="2840188"/>
    <lineage>
        <taxon>Bacteria</taxon>
        <taxon>Pseudomonadati</taxon>
        <taxon>Pseudomonadota</taxon>
        <taxon>Alphaproteobacteria</taxon>
        <taxon>Hyphomicrobiales</taxon>
        <taxon>Ancalomicrobiaceae</taxon>
        <taxon>Prosthecodimorpha</taxon>
    </lineage>
</organism>
<gene>
    <name evidence="1" type="ORF">KL771_26850</name>
</gene>
<comment type="caution">
    <text evidence="1">The sequence shown here is derived from an EMBL/GenBank/DDBJ whole genome shotgun (WGS) entry which is preliminary data.</text>
</comment>
<reference evidence="1 2" key="1">
    <citation type="submission" date="2021-06" db="EMBL/GenBank/DDBJ databases">
        <authorList>
            <person name="Grouzdev D.S."/>
            <person name="Koziaeva V."/>
        </authorList>
    </citation>
    <scope>NUCLEOTIDE SEQUENCE [LARGE SCALE GENOMIC DNA]</scope>
    <source>
        <strain evidence="1 2">22</strain>
    </source>
</reference>
<dbReference type="AlphaFoldDB" id="A0A947DA36"/>
<evidence type="ECO:0000313" key="2">
    <source>
        <dbReference type="Proteomes" id="UP000766595"/>
    </source>
</evidence>
<proteinExistence type="predicted"/>
<keyword evidence="2" id="KW-1185">Reference proteome</keyword>
<accession>A0A947DA36</accession>